<dbReference type="GO" id="GO:0007131">
    <property type="term" value="P:reciprocal meiotic recombination"/>
    <property type="evidence" value="ECO:0007669"/>
    <property type="project" value="TreeGrafter"/>
</dbReference>
<dbReference type="GO" id="GO:0000724">
    <property type="term" value="P:double-strand break repair via homologous recombination"/>
    <property type="evidence" value="ECO:0007669"/>
    <property type="project" value="TreeGrafter"/>
</dbReference>
<feature type="region of interest" description="Disordered" evidence="3">
    <location>
        <begin position="97"/>
        <end position="117"/>
    </location>
</feature>
<evidence type="ECO:0000313" key="4">
    <source>
        <dbReference type="EMBL" id="CAB9515451.1"/>
    </source>
</evidence>
<evidence type="ECO:0000313" key="5">
    <source>
        <dbReference type="Proteomes" id="UP001153069"/>
    </source>
</evidence>
<feature type="compositionally biased region" description="Basic and acidic residues" evidence="3">
    <location>
        <begin position="97"/>
        <end position="109"/>
    </location>
</feature>
<dbReference type="Gene3D" id="3.40.50.300">
    <property type="entry name" value="P-loop containing nucleotide triphosphate hydrolases"/>
    <property type="match status" value="1"/>
</dbReference>
<keyword evidence="5" id="KW-1185">Reference proteome</keyword>
<organism evidence="4 5">
    <name type="scientific">Seminavis robusta</name>
    <dbReference type="NCBI Taxonomy" id="568900"/>
    <lineage>
        <taxon>Eukaryota</taxon>
        <taxon>Sar</taxon>
        <taxon>Stramenopiles</taxon>
        <taxon>Ochrophyta</taxon>
        <taxon>Bacillariophyta</taxon>
        <taxon>Bacillariophyceae</taxon>
        <taxon>Bacillariophycidae</taxon>
        <taxon>Naviculales</taxon>
        <taxon>Naviculaceae</taxon>
        <taxon>Seminavis</taxon>
    </lineage>
</organism>
<comment type="caution">
    <text evidence="4">The sequence shown here is derived from an EMBL/GenBank/DDBJ whole genome shotgun (WGS) entry which is preliminary data.</text>
</comment>
<accession>A0A9N8E692</accession>
<dbReference type="Proteomes" id="UP001153069">
    <property type="component" value="Unassembled WGS sequence"/>
</dbReference>
<evidence type="ECO:0000256" key="3">
    <source>
        <dbReference type="SAM" id="MobiDB-lite"/>
    </source>
</evidence>
<dbReference type="GO" id="GO:0042148">
    <property type="term" value="P:DNA strand invasion"/>
    <property type="evidence" value="ECO:0007669"/>
    <property type="project" value="TreeGrafter"/>
</dbReference>
<name>A0A9N8E692_9STRA</name>
<reference evidence="4" key="1">
    <citation type="submission" date="2020-06" db="EMBL/GenBank/DDBJ databases">
        <authorList>
            <consortium name="Plant Systems Biology data submission"/>
        </authorList>
    </citation>
    <scope>NUCLEOTIDE SEQUENCE</scope>
    <source>
        <strain evidence="4">D6</strain>
    </source>
</reference>
<dbReference type="EMBL" id="CAICTM010000715">
    <property type="protein sequence ID" value="CAB9515451.1"/>
    <property type="molecule type" value="Genomic_DNA"/>
</dbReference>
<dbReference type="PANTHER" id="PTHR46457">
    <property type="entry name" value="DNA REPAIR PROTEIN RAD51 HOMOLOG 4"/>
    <property type="match status" value="1"/>
</dbReference>
<dbReference type="SUPFAM" id="SSF52540">
    <property type="entry name" value="P-loop containing nucleoside triphosphate hydrolases"/>
    <property type="match status" value="1"/>
</dbReference>
<protein>
    <submittedName>
        <fullName evidence="4">Uncharacterized protein</fullName>
    </submittedName>
</protein>
<dbReference type="GO" id="GO:0033063">
    <property type="term" value="C:Rad51B-Rad51C-Rad51D-XRCC2 complex"/>
    <property type="evidence" value="ECO:0007669"/>
    <property type="project" value="TreeGrafter"/>
</dbReference>
<dbReference type="AlphaFoldDB" id="A0A9N8E692"/>
<evidence type="ECO:0000256" key="1">
    <source>
        <dbReference type="ARBA" id="ARBA00004123"/>
    </source>
</evidence>
<dbReference type="GO" id="GO:0003697">
    <property type="term" value="F:single-stranded DNA binding"/>
    <property type="evidence" value="ECO:0007669"/>
    <property type="project" value="TreeGrafter"/>
</dbReference>
<dbReference type="OrthoDB" id="336321at2759"/>
<dbReference type="GO" id="GO:0005657">
    <property type="term" value="C:replication fork"/>
    <property type="evidence" value="ECO:0007669"/>
    <property type="project" value="TreeGrafter"/>
</dbReference>
<dbReference type="InterPro" id="IPR051988">
    <property type="entry name" value="HRR_RAD51_Paralog"/>
</dbReference>
<evidence type="ECO:0000256" key="2">
    <source>
        <dbReference type="ARBA" id="ARBA00023242"/>
    </source>
</evidence>
<dbReference type="GO" id="GO:0000723">
    <property type="term" value="P:telomere maintenance"/>
    <property type="evidence" value="ECO:0007669"/>
    <property type="project" value="TreeGrafter"/>
</dbReference>
<keyword evidence="2" id="KW-0539">Nucleus</keyword>
<sequence length="507" mass="55593">MPTFADIDFSRELGKRLVAISEKSDVCHPIETPQALLSRHPRSLRWRNEDGTISTNPLHCCGFPEVRHDVAKKLVANSLVGRRQELVKSILELQQEYQHEEEGHPENARPHKSSGQQFSGCVSALDLLKFQKSTISSAAMATNAAVPCCVSTGSLSLDALLGIPHPMAQSISSSINPRLCIPMPVRGIPWGHVVQCSGPSACGKTQLALQIAVSAASQCLSVMYLASAMGQGCLTPSVLRLRELASATCSTRSQSTALLDRVSFQVVQDAFQLLSCLAEVEESVLRAGTQRHTTGITNQPSNAFQLPAQVLILDAASGCLTTEDETLLQRVALRLKHLARHYHLIVWVNIASTIPRPKKPHRSTNQRHSIDGTGLDAADEILLGGTETNPSSGPVKVTPRPALGAVWQRSSWDIHISLRVTEEKVPIKLPEPRHPQQRQQHESYKQEMEAHVIRATLEAHPLKKCSPSKQRQQATADSNLTAEWYITARGIQDVSIPEDMEETEDML</sequence>
<dbReference type="GO" id="GO:0000400">
    <property type="term" value="F:four-way junction DNA binding"/>
    <property type="evidence" value="ECO:0007669"/>
    <property type="project" value="TreeGrafter"/>
</dbReference>
<dbReference type="GO" id="GO:0005815">
    <property type="term" value="C:microtubule organizing center"/>
    <property type="evidence" value="ECO:0007669"/>
    <property type="project" value="TreeGrafter"/>
</dbReference>
<gene>
    <name evidence="4" type="ORF">SEMRO_716_G191950.1</name>
</gene>
<dbReference type="PANTHER" id="PTHR46457:SF1">
    <property type="entry name" value="DNA REPAIR PROTEIN RAD51 HOMOLOG 4"/>
    <property type="match status" value="1"/>
</dbReference>
<dbReference type="GO" id="GO:0008094">
    <property type="term" value="F:ATP-dependent activity, acting on DNA"/>
    <property type="evidence" value="ECO:0007669"/>
    <property type="project" value="TreeGrafter"/>
</dbReference>
<proteinExistence type="predicted"/>
<comment type="subcellular location">
    <subcellularLocation>
        <location evidence="1">Nucleus</location>
    </subcellularLocation>
</comment>
<dbReference type="InterPro" id="IPR027417">
    <property type="entry name" value="P-loop_NTPase"/>
</dbReference>